<keyword evidence="6 8" id="KW-1133">Transmembrane helix</keyword>
<feature type="transmembrane region" description="Helical" evidence="8">
    <location>
        <begin position="132"/>
        <end position="150"/>
    </location>
</feature>
<feature type="transmembrane region" description="Helical" evidence="8">
    <location>
        <begin position="272"/>
        <end position="291"/>
    </location>
</feature>
<evidence type="ECO:0000256" key="5">
    <source>
        <dbReference type="ARBA" id="ARBA00022692"/>
    </source>
</evidence>
<keyword evidence="2" id="KW-1003">Cell membrane</keyword>
<keyword evidence="3" id="KW-0328">Glycosyltransferase</keyword>
<feature type="transmembrane region" description="Helical" evidence="8">
    <location>
        <begin position="83"/>
        <end position="102"/>
    </location>
</feature>
<dbReference type="eggNOG" id="COG1807">
    <property type="taxonomic scope" value="Bacteria"/>
</dbReference>
<feature type="domain" description="Glycosyltransferase RgtA/B/C/D-like" evidence="9">
    <location>
        <begin position="148"/>
        <end position="285"/>
    </location>
</feature>
<evidence type="ECO:0000256" key="6">
    <source>
        <dbReference type="ARBA" id="ARBA00022989"/>
    </source>
</evidence>
<gene>
    <name evidence="10" type="ORF">UC3_02763</name>
</gene>
<dbReference type="PANTHER" id="PTHR33908">
    <property type="entry name" value="MANNOSYLTRANSFERASE YKCB-RELATED"/>
    <property type="match status" value="1"/>
</dbReference>
<evidence type="ECO:0000256" key="2">
    <source>
        <dbReference type="ARBA" id="ARBA00022475"/>
    </source>
</evidence>
<keyword evidence="4" id="KW-0808">Transferase</keyword>
<reference evidence="10 11" key="1">
    <citation type="submission" date="2013-02" db="EMBL/GenBank/DDBJ databases">
        <title>The Genome Sequence of Enterococcus phoeniculicola BAA-412.</title>
        <authorList>
            <consortium name="The Broad Institute Genome Sequencing Platform"/>
            <consortium name="The Broad Institute Genome Sequencing Center for Infectious Disease"/>
            <person name="Earl A.M."/>
            <person name="Gilmore M.S."/>
            <person name="Lebreton F."/>
            <person name="Walker B."/>
            <person name="Young S.K."/>
            <person name="Zeng Q."/>
            <person name="Gargeya S."/>
            <person name="Fitzgerald M."/>
            <person name="Haas B."/>
            <person name="Abouelleil A."/>
            <person name="Alvarado L."/>
            <person name="Arachchi H.M."/>
            <person name="Berlin A.M."/>
            <person name="Chapman S.B."/>
            <person name="Dewar J."/>
            <person name="Goldberg J."/>
            <person name="Griggs A."/>
            <person name="Gujja S."/>
            <person name="Hansen M."/>
            <person name="Howarth C."/>
            <person name="Imamovic A."/>
            <person name="Larimer J."/>
            <person name="McCowan C."/>
            <person name="Murphy C."/>
            <person name="Neiman D."/>
            <person name="Pearson M."/>
            <person name="Priest M."/>
            <person name="Roberts A."/>
            <person name="Saif S."/>
            <person name="Shea T."/>
            <person name="Sisk P."/>
            <person name="Sykes S."/>
            <person name="Wortman J."/>
            <person name="Nusbaum C."/>
            <person name="Birren B."/>
        </authorList>
    </citation>
    <scope>NUCLEOTIDE SEQUENCE [LARGE SCALE GENOMIC DNA]</scope>
    <source>
        <strain evidence="10 11">ATCC BAA-412</strain>
    </source>
</reference>
<feature type="transmembrane region" description="Helical" evidence="8">
    <location>
        <begin position="244"/>
        <end position="265"/>
    </location>
</feature>
<feature type="transmembrane region" description="Helical" evidence="8">
    <location>
        <begin position="188"/>
        <end position="208"/>
    </location>
</feature>
<feature type="transmembrane region" description="Helical" evidence="8">
    <location>
        <begin position="450"/>
        <end position="469"/>
    </location>
</feature>
<evidence type="ECO:0000256" key="3">
    <source>
        <dbReference type="ARBA" id="ARBA00022676"/>
    </source>
</evidence>
<evidence type="ECO:0000256" key="4">
    <source>
        <dbReference type="ARBA" id="ARBA00022679"/>
    </source>
</evidence>
<proteinExistence type="predicted"/>
<dbReference type="Proteomes" id="UP000013785">
    <property type="component" value="Unassembled WGS sequence"/>
</dbReference>
<dbReference type="PANTHER" id="PTHR33908:SF11">
    <property type="entry name" value="MEMBRANE PROTEIN"/>
    <property type="match status" value="1"/>
</dbReference>
<evidence type="ECO:0000256" key="7">
    <source>
        <dbReference type="ARBA" id="ARBA00023136"/>
    </source>
</evidence>
<feature type="transmembrane region" description="Helical" evidence="8">
    <location>
        <begin position="425"/>
        <end position="444"/>
    </location>
</feature>
<feature type="transmembrane region" description="Helical" evidence="8">
    <location>
        <begin position="20"/>
        <end position="41"/>
    </location>
</feature>
<keyword evidence="7 8" id="KW-0472">Membrane</keyword>
<dbReference type="InterPro" id="IPR038731">
    <property type="entry name" value="RgtA/B/C-like"/>
</dbReference>
<protein>
    <recommendedName>
        <fullName evidence="9">Glycosyltransferase RgtA/B/C/D-like domain-containing protein</fullName>
    </recommendedName>
</protein>
<feature type="transmembrane region" description="Helical" evidence="8">
    <location>
        <begin position="53"/>
        <end position="76"/>
    </location>
</feature>
<dbReference type="OrthoDB" id="2787520at2"/>
<feature type="transmembrane region" description="Helical" evidence="8">
    <location>
        <begin position="157"/>
        <end position="176"/>
    </location>
</feature>
<dbReference type="GO" id="GO:0005886">
    <property type="term" value="C:plasma membrane"/>
    <property type="evidence" value="ECO:0007669"/>
    <property type="project" value="UniProtKB-SubCell"/>
</dbReference>
<dbReference type="InterPro" id="IPR050297">
    <property type="entry name" value="LipidA_mod_glycosyltrf_83"/>
</dbReference>
<organism evidence="10 11">
    <name type="scientific">Enterococcus phoeniculicola ATCC BAA-412</name>
    <dbReference type="NCBI Taxonomy" id="1158610"/>
    <lineage>
        <taxon>Bacteria</taxon>
        <taxon>Bacillati</taxon>
        <taxon>Bacillota</taxon>
        <taxon>Bacilli</taxon>
        <taxon>Lactobacillales</taxon>
        <taxon>Enterococcaceae</taxon>
        <taxon>Enterococcus</taxon>
    </lineage>
</organism>
<dbReference type="EMBL" id="AJAT01000017">
    <property type="protein sequence ID" value="EOL42411.1"/>
    <property type="molecule type" value="Genomic_DNA"/>
</dbReference>
<dbReference type="AlphaFoldDB" id="R3W4F8"/>
<dbReference type="STRING" id="154621.RV11_GL001961"/>
<dbReference type="RefSeq" id="WP_010769398.1">
    <property type="nucleotide sequence ID" value="NZ_ASWE01000001.1"/>
</dbReference>
<comment type="caution">
    <text evidence="10">The sequence shown here is derived from an EMBL/GenBank/DDBJ whole genome shotgun (WGS) entry which is preliminary data.</text>
</comment>
<dbReference type="HOGENOM" id="CLU_041400_2_0_9"/>
<sequence length="488" mass="56518">MNLFIQRKEESSLIVWLAKYFLLGVTALFFLGILVISFVYFNNGYLPFELTFIEHLLLIFITFLGGLFFSFLIIYFRSKLSSLIWLLGIAFLLRIFWILFFPTEPEQDFLKMYQASVRFADGDFGFMNDMRYFIVSPYQLGFVLYEGLVIKLLGPSVFILRFINVCLSTVTVFLTYKVGQQVASKKAAILAGWFVALYVPNIVLTSVLTNQTVALFIFLCAIYLFLLGNRWYPLVGLLLFIGNLTRPLASILLIAFILYGLFFKLPKEKKKYLYLLLLTTIPLVFSVSGKITDSLLQQNKITDTSISTVNPYWKLALGLNLSSEGHWNVEDYKAVNHFDKQEERDKAAKALIGERTKSLSDLAKLMGKKFKRMWNDFDSSISWATNFKEQFSFWRTLLFIIQKAQYYVLIAGAFFYVLKPVNKKNALYLLLLIIFGYALIHQLVEIQTRYRYFVFPFIAIVSAGFWVNFSPLIRRESGRNERSSTIKT</sequence>
<feature type="transmembrane region" description="Helical" evidence="8">
    <location>
        <begin position="213"/>
        <end position="232"/>
    </location>
</feature>
<evidence type="ECO:0000259" key="9">
    <source>
        <dbReference type="Pfam" id="PF13231"/>
    </source>
</evidence>
<dbReference type="PATRIC" id="fig|1158610.3.peg.2746"/>
<evidence type="ECO:0000256" key="1">
    <source>
        <dbReference type="ARBA" id="ARBA00004651"/>
    </source>
</evidence>
<dbReference type="Pfam" id="PF13231">
    <property type="entry name" value="PMT_2"/>
    <property type="match status" value="1"/>
</dbReference>
<evidence type="ECO:0000256" key="8">
    <source>
        <dbReference type="SAM" id="Phobius"/>
    </source>
</evidence>
<comment type="subcellular location">
    <subcellularLocation>
        <location evidence="1">Cell membrane</location>
        <topology evidence="1">Multi-pass membrane protein</topology>
    </subcellularLocation>
</comment>
<keyword evidence="11" id="KW-1185">Reference proteome</keyword>
<evidence type="ECO:0000313" key="10">
    <source>
        <dbReference type="EMBL" id="EOL42411.1"/>
    </source>
</evidence>
<evidence type="ECO:0000313" key="11">
    <source>
        <dbReference type="Proteomes" id="UP000013785"/>
    </source>
</evidence>
<dbReference type="GO" id="GO:0016763">
    <property type="term" value="F:pentosyltransferase activity"/>
    <property type="evidence" value="ECO:0007669"/>
    <property type="project" value="TreeGrafter"/>
</dbReference>
<feature type="transmembrane region" description="Helical" evidence="8">
    <location>
        <begin position="397"/>
        <end position="418"/>
    </location>
</feature>
<dbReference type="GO" id="GO:0009103">
    <property type="term" value="P:lipopolysaccharide biosynthetic process"/>
    <property type="evidence" value="ECO:0007669"/>
    <property type="project" value="UniProtKB-ARBA"/>
</dbReference>
<keyword evidence="5 8" id="KW-0812">Transmembrane</keyword>
<accession>R3W4F8</accession>
<name>R3W4F8_9ENTE</name>